<dbReference type="KEGG" id="lamb:KBB96_13010"/>
<dbReference type="RefSeq" id="WP_211629878.1">
    <property type="nucleotide sequence ID" value="NZ_CP073100.1"/>
</dbReference>
<accession>A0A975G5P0</accession>
<dbReference type="AlphaFoldDB" id="A0A975G5P0"/>
<keyword evidence="3" id="KW-1185">Reference proteome</keyword>
<evidence type="ECO:0000313" key="3">
    <source>
        <dbReference type="Proteomes" id="UP000676169"/>
    </source>
</evidence>
<feature type="compositionally biased region" description="Basic residues" evidence="1">
    <location>
        <begin position="120"/>
        <end position="130"/>
    </location>
</feature>
<dbReference type="Proteomes" id="UP000676169">
    <property type="component" value="Chromosome"/>
</dbReference>
<organism evidence="2 3">
    <name type="scientific">Luteolibacter ambystomatis</name>
    <dbReference type="NCBI Taxonomy" id="2824561"/>
    <lineage>
        <taxon>Bacteria</taxon>
        <taxon>Pseudomonadati</taxon>
        <taxon>Verrucomicrobiota</taxon>
        <taxon>Verrucomicrobiia</taxon>
        <taxon>Verrucomicrobiales</taxon>
        <taxon>Verrucomicrobiaceae</taxon>
        <taxon>Luteolibacter</taxon>
    </lineage>
</organism>
<sequence length="235" mass="25108">MSEEPQSNDSAAEAPKKTRRAAAPGPRKTAKKAARKVAAPAAAVSEASVPAPAPVVAPEPRPEPVEREERPVISEVRSVARDPRLDDISGHESHDQGGAKSGWPEPETIQGGSEGSGSSGKRKRRRKKKGGQGGGQSPQGGHVSHEHQAPRPQPQPVAPAGDSSSHQRPQPSPQPQAPRVPVDPEELAKKAWRIFLGEVGEEGLALIGDQDAREISRRSFRLAEIFLEEQGRRAR</sequence>
<protein>
    <submittedName>
        <fullName evidence="2">Uncharacterized protein</fullName>
    </submittedName>
</protein>
<feature type="region of interest" description="Disordered" evidence="1">
    <location>
        <begin position="1"/>
        <end position="185"/>
    </location>
</feature>
<name>A0A975G5P0_9BACT</name>
<feature type="compositionally biased region" description="Polar residues" evidence="1">
    <location>
        <begin position="1"/>
        <end position="10"/>
    </location>
</feature>
<evidence type="ECO:0000256" key="1">
    <source>
        <dbReference type="SAM" id="MobiDB-lite"/>
    </source>
</evidence>
<evidence type="ECO:0000313" key="2">
    <source>
        <dbReference type="EMBL" id="QUE49789.1"/>
    </source>
</evidence>
<proteinExistence type="predicted"/>
<gene>
    <name evidence="2" type="ORF">KBB96_13010</name>
</gene>
<dbReference type="EMBL" id="CP073100">
    <property type="protein sequence ID" value="QUE49789.1"/>
    <property type="molecule type" value="Genomic_DNA"/>
</dbReference>
<reference evidence="2" key="1">
    <citation type="submission" date="2021-04" db="EMBL/GenBank/DDBJ databases">
        <title>Luteolibacter sp. 32A isolated from the skin of an Anderson's salamander (Ambystoma andersonii).</title>
        <authorList>
            <person name="Spergser J."/>
            <person name="Busse H.-J."/>
        </authorList>
    </citation>
    <scope>NUCLEOTIDE SEQUENCE</scope>
    <source>
        <strain evidence="2">32A</strain>
    </source>
</reference>
<feature type="compositionally biased region" description="Low complexity" evidence="1">
    <location>
        <begin position="36"/>
        <end position="50"/>
    </location>
</feature>
<feature type="compositionally biased region" description="Low complexity" evidence="1">
    <location>
        <begin position="158"/>
        <end position="169"/>
    </location>
</feature>
<feature type="compositionally biased region" description="Basic and acidic residues" evidence="1">
    <location>
        <begin position="60"/>
        <end position="97"/>
    </location>
</feature>